<reference evidence="1" key="1">
    <citation type="submission" date="2022-05" db="EMBL/GenBank/DDBJ databases">
        <title>Brevundimonas albigilva TT17 genome sequence.</title>
        <authorList>
            <person name="Lee K."/>
            <person name="Son H."/>
        </authorList>
    </citation>
    <scope>NUCLEOTIDE SEQUENCE</scope>
    <source>
        <strain evidence="1">TT17</strain>
    </source>
</reference>
<gene>
    <name evidence="1" type="ORF">M8231_00645</name>
</gene>
<evidence type="ECO:0000313" key="2">
    <source>
        <dbReference type="Proteomes" id="UP001055429"/>
    </source>
</evidence>
<accession>A0ABY4SKQ1</accession>
<dbReference type="RefSeq" id="WP_249751634.1">
    <property type="nucleotide sequence ID" value="NZ_CP097298.1"/>
</dbReference>
<dbReference type="Proteomes" id="UP001055429">
    <property type="component" value="Chromosome"/>
</dbReference>
<dbReference type="EMBL" id="CP097649">
    <property type="protein sequence ID" value="URI15537.1"/>
    <property type="molecule type" value="Genomic_DNA"/>
</dbReference>
<organism evidence="1 2">
    <name type="scientific">Brevundimonas albigilva</name>
    <dbReference type="NCBI Taxonomy" id="1312364"/>
    <lineage>
        <taxon>Bacteria</taxon>
        <taxon>Pseudomonadati</taxon>
        <taxon>Pseudomonadota</taxon>
        <taxon>Alphaproteobacteria</taxon>
        <taxon>Caulobacterales</taxon>
        <taxon>Caulobacteraceae</taxon>
        <taxon>Brevundimonas</taxon>
    </lineage>
</organism>
<keyword evidence="2" id="KW-1185">Reference proteome</keyword>
<sequence length="143" mass="15132">MSSIALFALLFAGQEIVVSAVEPRAADPWIQSVSARCGSETLRIEGYGAGRPLDRGVSLSTDGADVEGVHVADMAADLGHVSAAYRLEITCGRDDAFMVRINRGEAGMADAVRYEVASATIQGKALTSYSGMQPANASTFWFR</sequence>
<evidence type="ECO:0000313" key="1">
    <source>
        <dbReference type="EMBL" id="URI15537.1"/>
    </source>
</evidence>
<proteinExistence type="predicted"/>
<protein>
    <submittedName>
        <fullName evidence="1">Uncharacterized protein</fullName>
    </submittedName>
</protein>
<name>A0ABY4SKQ1_9CAUL</name>